<keyword evidence="3" id="KW-0378">Hydrolase</keyword>
<feature type="domain" description="Peptidase M16 N-terminal" evidence="6">
    <location>
        <begin position="44"/>
        <end position="185"/>
    </location>
</feature>
<comment type="similarity">
    <text evidence="1">Belongs to the peptidase M16 family.</text>
</comment>
<evidence type="ECO:0000313" key="8">
    <source>
        <dbReference type="EMBL" id="TGG40187.1"/>
    </source>
</evidence>
<dbReference type="InterPro" id="IPR050626">
    <property type="entry name" value="Peptidase_M16"/>
</dbReference>
<evidence type="ECO:0000256" key="4">
    <source>
        <dbReference type="ARBA" id="ARBA00022833"/>
    </source>
</evidence>
<keyword evidence="5" id="KW-0482">Metalloprotease</keyword>
<dbReference type="GO" id="GO:0046872">
    <property type="term" value="F:metal ion binding"/>
    <property type="evidence" value="ECO:0007669"/>
    <property type="project" value="InterPro"/>
</dbReference>
<keyword evidence="4" id="KW-0862">Zinc</keyword>
<dbReference type="Gene3D" id="3.30.830.10">
    <property type="entry name" value="Metalloenzyme, LuxS/M16 peptidase-like"/>
    <property type="match status" value="2"/>
</dbReference>
<evidence type="ECO:0000259" key="6">
    <source>
        <dbReference type="Pfam" id="PF00675"/>
    </source>
</evidence>
<sequence>MFFSFFVLIISYLHYFSAKNRNFDPANARFMIEYSTFSLPNGLRVIHNYDPSTAMVAVNTLYNVGSRDESPELTGLAHLFEHLMFGGSVNIPDFDAEIERAGGTNNAWTSNDFTNFYDVAPAANFETLLWLESDRMLGLSFSPASLEVQRSVVIEEFKQTHLNRPYGDVAHRLRSLLYTTHPYRYPTIGKEISHIERVTMEDVKHFFYTHYAPNNAVLAISGNVTLERAREAVERWYGAIPRRDISPRLYQPETISDSPRECTVTGAVPQPLIVIAYPMAAYGERGYIEADILTDILASGRSSRYYRQLLMADPLFTEVDASIAGSEEPGFLMLRARLSDASQKSVERARTILTTVASECTGITDRELTRAVNRYESNHQFSMLSYLTRAQELALSEMHGEDINSRVAAYRSVTTADVASATESIINPSHACTLIYLPQ</sequence>
<keyword evidence="9" id="KW-1185">Reference proteome</keyword>
<dbReference type="Pfam" id="PF00675">
    <property type="entry name" value="Peptidase_M16"/>
    <property type="match status" value="1"/>
</dbReference>
<protein>
    <submittedName>
        <fullName evidence="8">Insulinase family protein</fullName>
    </submittedName>
</protein>
<evidence type="ECO:0000256" key="5">
    <source>
        <dbReference type="ARBA" id="ARBA00023049"/>
    </source>
</evidence>
<dbReference type="Pfam" id="PF05193">
    <property type="entry name" value="Peptidase_M16_C"/>
    <property type="match status" value="1"/>
</dbReference>
<evidence type="ECO:0000256" key="1">
    <source>
        <dbReference type="ARBA" id="ARBA00007261"/>
    </source>
</evidence>
<dbReference type="InterPro" id="IPR011249">
    <property type="entry name" value="Metalloenz_LuxS/M16"/>
</dbReference>
<dbReference type="GO" id="GO:0006508">
    <property type="term" value="P:proteolysis"/>
    <property type="evidence" value="ECO:0007669"/>
    <property type="project" value="UniProtKB-KW"/>
</dbReference>
<dbReference type="SUPFAM" id="SSF63411">
    <property type="entry name" value="LuxS/MPP-like metallohydrolase"/>
    <property type="match status" value="2"/>
</dbReference>
<feature type="domain" description="Peptidase M16 C-terminal" evidence="7">
    <location>
        <begin position="198"/>
        <end position="374"/>
    </location>
</feature>
<comment type="caution">
    <text evidence="8">The sequence shown here is derived from an EMBL/GenBank/DDBJ whole genome shotgun (WGS) entry which is preliminary data.</text>
</comment>
<evidence type="ECO:0000256" key="3">
    <source>
        <dbReference type="ARBA" id="ARBA00022801"/>
    </source>
</evidence>
<dbReference type="Proteomes" id="UP000297635">
    <property type="component" value="Unassembled WGS sequence"/>
</dbReference>
<dbReference type="PANTHER" id="PTHR43690">
    <property type="entry name" value="NARDILYSIN"/>
    <property type="match status" value="1"/>
</dbReference>
<gene>
    <name evidence="8" type="ORF">EZ315_05545</name>
</gene>
<proteinExistence type="inferred from homology"/>
<evidence type="ECO:0000313" key="9">
    <source>
        <dbReference type="Proteomes" id="UP000297635"/>
    </source>
</evidence>
<keyword evidence="2" id="KW-0645">Protease</keyword>
<organism evidence="8 9">
    <name type="scientific">Duncaniella freteri</name>
    <dbReference type="NCBI Taxonomy" id="2530391"/>
    <lineage>
        <taxon>Bacteria</taxon>
        <taxon>Pseudomonadati</taxon>
        <taxon>Bacteroidota</taxon>
        <taxon>Bacteroidia</taxon>
        <taxon>Bacteroidales</taxon>
        <taxon>Muribaculaceae</taxon>
        <taxon>Duncaniella</taxon>
    </lineage>
</organism>
<evidence type="ECO:0000259" key="7">
    <source>
        <dbReference type="Pfam" id="PF05193"/>
    </source>
</evidence>
<reference evidence="8 9" key="1">
    <citation type="submission" date="2019-02" db="EMBL/GenBank/DDBJ databases">
        <title>Isolation and identification of novel species under the genus Muribaculum.</title>
        <authorList>
            <person name="Miyake S."/>
            <person name="Ding Y."/>
            <person name="Low A."/>
            <person name="Soh M."/>
            <person name="Seedorf H."/>
        </authorList>
    </citation>
    <scope>NUCLEOTIDE SEQUENCE [LARGE SCALE GENOMIC DNA]</scope>
    <source>
        <strain evidence="8 9">TLL-A3</strain>
    </source>
</reference>
<evidence type="ECO:0000256" key="2">
    <source>
        <dbReference type="ARBA" id="ARBA00022670"/>
    </source>
</evidence>
<dbReference type="GO" id="GO:0008237">
    <property type="term" value="F:metallopeptidase activity"/>
    <property type="evidence" value="ECO:0007669"/>
    <property type="project" value="UniProtKB-KW"/>
</dbReference>
<name>A0A4Z0V7G6_9BACT</name>
<dbReference type="InterPro" id="IPR007863">
    <property type="entry name" value="Peptidase_M16_C"/>
</dbReference>
<dbReference type="InterPro" id="IPR011765">
    <property type="entry name" value="Pept_M16_N"/>
</dbReference>
<dbReference type="EMBL" id="SJSA01000001">
    <property type="protein sequence ID" value="TGG40187.1"/>
    <property type="molecule type" value="Genomic_DNA"/>
</dbReference>
<dbReference type="PANTHER" id="PTHR43690:SF17">
    <property type="entry name" value="PROTEIN YHJJ"/>
    <property type="match status" value="1"/>
</dbReference>
<dbReference type="AlphaFoldDB" id="A0A4Z0V7G6"/>
<accession>A0A4Z0V7G6</accession>